<reference evidence="12" key="1">
    <citation type="journal article" date="2006" name="Dev. Genes Evol.">
        <title>Evolution of teleostean hatching enzyme genes and their paralogous genes.</title>
        <authorList>
            <person name="Kawaguchi M."/>
            <person name="Yasumasu S."/>
            <person name="Hiroi J."/>
            <person name="Naruse K."/>
            <person name="Inoue M."/>
            <person name="Iuchi I."/>
        </authorList>
    </citation>
    <scope>NUCLEOTIDE SEQUENCE</scope>
</reference>
<keyword evidence="7" id="KW-0865">Zymogen</keyword>
<dbReference type="InterPro" id="IPR024079">
    <property type="entry name" value="MetalloPept_cat_dom_sf"/>
</dbReference>
<sequence length="270" mass="31077">MDPSMIDNSKMAMFLLLVGLGLSQAHPAEKELLEVHMEAHTFEKSNQTILQINKEINELLLEGDIATPKNRNARKCAANAYTCLWKKSPNGKVEVPYVIDRLYQENEKNYIEYSMRDFAVKTCVRFVPRQDQDMYLHIVPKTGCFSGIGCYGDKQTVSLSKAGCLQKYIIQHELIHALGFYHEHTRSDRDDYVRINWDNVNSYSDFVKEDTNNLNTPYDYSSIMHYEKYAFARDKSMPSITPIPDPNVVLGQRVGMSAIDIKRINILYNC</sequence>
<evidence type="ECO:0000256" key="4">
    <source>
        <dbReference type="ARBA" id="ARBA00022801"/>
    </source>
</evidence>
<organism evidence="12">
    <name type="scientific">Plecoglossus altivelis altivelis</name>
    <dbReference type="NCBI Taxonomy" id="281464"/>
    <lineage>
        <taxon>Eukaryota</taxon>
        <taxon>Metazoa</taxon>
        <taxon>Chordata</taxon>
        <taxon>Craniata</taxon>
        <taxon>Vertebrata</taxon>
        <taxon>Euteleostomi</taxon>
        <taxon>Actinopterygii</taxon>
        <taxon>Neopterygii</taxon>
        <taxon>Teleostei</taxon>
        <taxon>Stomiati</taxon>
        <taxon>Osmeriformes</taxon>
        <taxon>Plecoglossus</taxon>
    </lineage>
</organism>
<gene>
    <name evidence="12" type="primary">AyLCE2</name>
</gene>
<dbReference type="AlphaFoldDB" id="Q14TI1"/>
<dbReference type="PANTHER" id="PTHR10127">
    <property type="entry name" value="DISCOIDIN, CUB, EGF, LAMININ , AND ZINC METALLOPROTEASE DOMAIN CONTAINING"/>
    <property type="match status" value="1"/>
</dbReference>
<dbReference type="SMART" id="SM00235">
    <property type="entry name" value="ZnMc"/>
    <property type="match status" value="1"/>
</dbReference>
<evidence type="ECO:0000259" key="11">
    <source>
        <dbReference type="PROSITE" id="PS51864"/>
    </source>
</evidence>
<evidence type="ECO:0000256" key="10">
    <source>
        <dbReference type="RuleBase" id="RU361183"/>
    </source>
</evidence>
<evidence type="ECO:0000256" key="2">
    <source>
        <dbReference type="ARBA" id="ARBA00022723"/>
    </source>
</evidence>
<evidence type="ECO:0000256" key="5">
    <source>
        <dbReference type="ARBA" id="ARBA00022833"/>
    </source>
</evidence>
<feature type="domain" description="Peptidase M12A" evidence="11">
    <location>
        <begin position="79"/>
        <end position="270"/>
    </location>
</feature>
<dbReference type="GO" id="GO:0008270">
    <property type="term" value="F:zinc ion binding"/>
    <property type="evidence" value="ECO:0007669"/>
    <property type="project" value="UniProtKB-UniRule"/>
</dbReference>
<evidence type="ECO:0000256" key="9">
    <source>
        <dbReference type="PROSITE-ProRule" id="PRU01211"/>
    </source>
</evidence>
<dbReference type="GO" id="GO:0006508">
    <property type="term" value="P:proteolysis"/>
    <property type="evidence" value="ECO:0007669"/>
    <property type="project" value="UniProtKB-KW"/>
</dbReference>
<dbReference type="GO" id="GO:0004222">
    <property type="term" value="F:metalloendopeptidase activity"/>
    <property type="evidence" value="ECO:0007669"/>
    <property type="project" value="UniProtKB-UniRule"/>
</dbReference>
<feature type="binding site" evidence="9">
    <location>
        <position position="172"/>
    </location>
    <ligand>
        <name>Zn(2+)</name>
        <dbReference type="ChEBI" id="CHEBI:29105"/>
        <note>catalytic</note>
    </ligand>
</feature>
<keyword evidence="5 9" id="KW-0862">Zinc</keyword>
<evidence type="ECO:0000256" key="7">
    <source>
        <dbReference type="ARBA" id="ARBA00023145"/>
    </source>
</evidence>
<dbReference type="InterPro" id="IPR034039">
    <property type="entry name" value="ZnMP_hatching_enz"/>
</dbReference>
<feature type="binding site" evidence="9">
    <location>
        <position position="176"/>
    </location>
    <ligand>
        <name>Zn(2+)</name>
        <dbReference type="ChEBI" id="CHEBI:29105"/>
        <note>catalytic</note>
    </ligand>
</feature>
<keyword evidence="1 9" id="KW-0645">Protease</keyword>
<feature type="binding site" evidence="9">
    <location>
        <position position="182"/>
    </location>
    <ligand>
        <name>Zn(2+)</name>
        <dbReference type="ChEBI" id="CHEBI:29105"/>
        <note>catalytic</note>
    </ligand>
</feature>
<keyword evidence="2 9" id="KW-0479">Metal-binding</keyword>
<feature type="chain" id="PRO_5005142636" description="Metalloendopeptidase" evidence="10">
    <location>
        <begin position="26"/>
        <end position="270"/>
    </location>
</feature>
<dbReference type="MEROPS" id="M12.006"/>
<keyword evidence="8" id="KW-1015">Disulfide bond</keyword>
<feature type="active site" evidence="9">
    <location>
        <position position="173"/>
    </location>
</feature>
<keyword evidence="4 9" id="KW-0378">Hydrolase</keyword>
<dbReference type="EMBL" id="AB256942">
    <property type="protein sequence ID" value="BAE97359.1"/>
    <property type="molecule type" value="mRNA"/>
</dbReference>
<keyword evidence="3 10" id="KW-0732">Signal</keyword>
<dbReference type="PRINTS" id="PR00480">
    <property type="entry name" value="ASTACIN"/>
</dbReference>
<comment type="cofactor">
    <cofactor evidence="9 10">
        <name>Zn(2+)</name>
        <dbReference type="ChEBI" id="CHEBI:29105"/>
    </cofactor>
    <text evidence="9 10">Binds 1 zinc ion per subunit.</text>
</comment>
<dbReference type="Gene3D" id="3.40.390.10">
    <property type="entry name" value="Collagenase (Catalytic Domain)"/>
    <property type="match status" value="1"/>
</dbReference>
<feature type="signal peptide" evidence="10">
    <location>
        <begin position="1"/>
        <end position="25"/>
    </location>
</feature>
<dbReference type="Pfam" id="PF01400">
    <property type="entry name" value="Astacin"/>
    <property type="match status" value="1"/>
</dbReference>
<proteinExistence type="evidence at transcript level"/>
<dbReference type="CDD" id="cd04283">
    <property type="entry name" value="ZnMc_hatching_enzyme"/>
    <property type="match status" value="1"/>
</dbReference>
<accession>Q14TI1</accession>
<evidence type="ECO:0000313" key="12">
    <source>
        <dbReference type="EMBL" id="BAE97359.1"/>
    </source>
</evidence>
<dbReference type="PROSITE" id="PS51864">
    <property type="entry name" value="ASTACIN"/>
    <property type="match status" value="1"/>
</dbReference>
<dbReference type="InterPro" id="IPR001506">
    <property type="entry name" value="Peptidase_M12A"/>
</dbReference>
<evidence type="ECO:0000256" key="3">
    <source>
        <dbReference type="ARBA" id="ARBA00022729"/>
    </source>
</evidence>
<protein>
    <recommendedName>
        <fullName evidence="10">Metalloendopeptidase</fullName>
        <ecNumber evidence="10">3.4.24.-</ecNumber>
    </recommendedName>
</protein>
<comment type="caution">
    <text evidence="9">Lacks conserved residue(s) required for the propagation of feature annotation.</text>
</comment>
<dbReference type="FunFam" id="3.40.390.10:FF:000040">
    <property type="entry name" value="Metalloendopeptidase"/>
    <property type="match status" value="1"/>
</dbReference>
<evidence type="ECO:0000256" key="8">
    <source>
        <dbReference type="ARBA" id="ARBA00023157"/>
    </source>
</evidence>
<evidence type="ECO:0000256" key="6">
    <source>
        <dbReference type="ARBA" id="ARBA00023049"/>
    </source>
</evidence>
<name>Q14TI1_PLEAT</name>
<keyword evidence="6 9" id="KW-0482">Metalloprotease</keyword>
<evidence type="ECO:0000256" key="1">
    <source>
        <dbReference type="ARBA" id="ARBA00022670"/>
    </source>
</evidence>
<dbReference type="EC" id="3.4.24.-" evidence="10"/>
<dbReference type="PANTHER" id="PTHR10127:SF839">
    <property type="entry name" value="HATCHING ENZYME 1.2-RELATED"/>
    <property type="match status" value="1"/>
</dbReference>
<dbReference type="SUPFAM" id="SSF55486">
    <property type="entry name" value="Metalloproteases ('zincins'), catalytic domain"/>
    <property type="match status" value="1"/>
</dbReference>
<dbReference type="InterPro" id="IPR006026">
    <property type="entry name" value="Peptidase_Metallo"/>
</dbReference>